<dbReference type="Pfam" id="PF00535">
    <property type="entry name" value="Glycos_transf_2"/>
    <property type="match status" value="2"/>
</dbReference>
<name>A0ABS7P517_9NOCA</name>
<reference evidence="6 7" key="1">
    <citation type="submission" date="2020-06" db="EMBL/GenBank/DDBJ databases">
        <title>Taxonomy, biology and ecology of Rhodococcus bacteria occurring in California pistachio and other woody hosts as revealed by genome sequence analyses.</title>
        <authorList>
            <person name="Gai Y."/>
            <person name="Riely B."/>
        </authorList>
    </citation>
    <scope>NUCLEOTIDE SEQUENCE [LARGE SCALE GENOMIC DNA]</scope>
    <source>
        <strain evidence="6 7">BP-281</strain>
    </source>
</reference>
<evidence type="ECO:0000256" key="2">
    <source>
        <dbReference type="ARBA" id="ARBA00006739"/>
    </source>
</evidence>
<evidence type="ECO:0000313" key="6">
    <source>
        <dbReference type="EMBL" id="MBY6367515.1"/>
    </source>
</evidence>
<evidence type="ECO:0000256" key="4">
    <source>
        <dbReference type="ARBA" id="ARBA00022679"/>
    </source>
</evidence>
<feature type="domain" description="Glycosyltransferase 2-like" evidence="5">
    <location>
        <begin position="15"/>
        <end position="135"/>
    </location>
</feature>
<dbReference type="Proteomes" id="UP000825228">
    <property type="component" value="Unassembled WGS sequence"/>
</dbReference>
<proteinExistence type="inferred from homology"/>
<evidence type="ECO:0000313" key="7">
    <source>
        <dbReference type="Proteomes" id="UP000825228"/>
    </source>
</evidence>
<dbReference type="InterPro" id="IPR001173">
    <property type="entry name" value="Glyco_trans_2-like"/>
</dbReference>
<comment type="similarity">
    <text evidence="2">Belongs to the glycosyltransferase 2 family.</text>
</comment>
<dbReference type="PANTHER" id="PTHR43179:SF12">
    <property type="entry name" value="GALACTOFURANOSYLTRANSFERASE GLFT2"/>
    <property type="match status" value="1"/>
</dbReference>
<sequence>MSPGFASADHADVTAVVVTYQSGAGVGDLLESLHRESRFVALHVVVVDNDSTDDTAAVVATFPGVEFVPAGGNTGYAAAVNLGTARAGASPAVLVLNPDAVVAPGCVGALLAALREPGVVAVVPSLTDATGAVSHSLRREPRLVATAVDAAVGHYLPHRPRWSSETVRDPLAYSISHDIEWATGAAVMIDAGVARAAGPWDENFFLYSEETDYFRRLRRLGRIRFVPEAVVTHLGAGSGTSQPLQDLLTVNKIRYAEKHHGRLWATVFRGLIVTAELARSSAPHHRATLRVVLDRSRWRGLPRARRRPPTADAGSGTVVIPAHDEAAVLAATLAPLSRLARTGTVEVIVACNGCTDGTADLARSVPGITVLETDAASKTDAMNAADATAMFWPRLYLDADIVVTPRAVLDVLAAVRGGVLAARPPFVYDTRHASLPVRRFYAARSRVPEFSRHLWGAGCYALGETGHRRLGRFPDVVADDVVVDGLFTAGEKTVVDTDPVVVAVPRTVRALVAVLSRSLRGNAAVPRTTDARSSLSTLARSVRGPVSALDAAVYVAIATAGRVAARRDRGWVRDETSRG</sequence>
<comment type="pathway">
    <text evidence="1">Cell wall biogenesis; cell wall polysaccharide biosynthesis.</text>
</comment>
<dbReference type="RefSeq" id="WP_222684791.1">
    <property type="nucleotide sequence ID" value="NZ_JABUBT010000006.1"/>
</dbReference>
<keyword evidence="4" id="KW-0808">Transferase</keyword>
<dbReference type="Gene3D" id="3.90.550.10">
    <property type="entry name" value="Spore Coat Polysaccharide Biosynthesis Protein SpsA, Chain A"/>
    <property type="match status" value="2"/>
</dbReference>
<dbReference type="EMBL" id="JABUBU010000010">
    <property type="protein sequence ID" value="MBY6367515.1"/>
    <property type="molecule type" value="Genomic_DNA"/>
</dbReference>
<evidence type="ECO:0000256" key="3">
    <source>
        <dbReference type="ARBA" id="ARBA00022676"/>
    </source>
</evidence>
<dbReference type="SUPFAM" id="SSF53448">
    <property type="entry name" value="Nucleotide-diphospho-sugar transferases"/>
    <property type="match status" value="2"/>
</dbReference>
<protein>
    <submittedName>
        <fullName evidence="6">Glycosyltransferase family 2 protein</fullName>
    </submittedName>
</protein>
<comment type="caution">
    <text evidence="6">The sequence shown here is derived from an EMBL/GenBank/DDBJ whole genome shotgun (WGS) entry which is preliminary data.</text>
</comment>
<accession>A0ABS7P517</accession>
<evidence type="ECO:0000256" key="1">
    <source>
        <dbReference type="ARBA" id="ARBA00004776"/>
    </source>
</evidence>
<keyword evidence="7" id="KW-1185">Reference proteome</keyword>
<organism evidence="6 7">
    <name type="scientific">Rhodococcoides corynebacterioides</name>
    <dbReference type="NCBI Taxonomy" id="53972"/>
    <lineage>
        <taxon>Bacteria</taxon>
        <taxon>Bacillati</taxon>
        <taxon>Actinomycetota</taxon>
        <taxon>Actinomycetes</taxon>
        <taxon>Mycobacteriales</taxon>
        <taxon>Nocardiaceae</taxon>
        <taxon>Rhodococcoides</taxon>
    </lineage>
</organism>
<dbReference type="InterPro" id="IPR029044">
    <property type="entry name" value="Nucleotide-diphossugar_trans"/>
</dbReference>
<keyword evidence="3" id="KW-0328">Glycosyltransferase</keyword>
<dbReference type="PANTHER" id="PTHR43179">
    <property type="entry name" value="RHAMNOSYLTRANSFERASE WBBL"/>
    <property type="match status" value="1"/>
</dbReference>
<evidence type="ECO:0000259" key="5">
    <source>
        <dbReference type="Pfam" id="PF00535"/>
    </source>
</evidence>
<gene>
    <name evidence="6" type="ORF">HQ603_12175</name>
</gene>
<feature type="domain" description="Glycosyltransferase 2-like" evidence="5">
    <location>
        <begin position="317"/>
        <end position="417"/>
    </location>
</feature>